<evidence type="ECO:0000313" key="2">
    <source>
        <dbReference type="Proteomes" id="UP000562027"/>
    </source>
</evidence>
<keyword evidence="2" id="KW-1185">Reference proteome</keyword>
<proteinExistence type="predicted"/>
<comment type="caution">
    <text evidence="1">The sequence shown here is derived from an EMBL/GenBank/DDBJ whole genome shotgun (WGS) entry which is preliminary data.</text>
</comment>
<name>A0A840L741_9BURK</name>
<protein>
    <submittedName>
        <fullName evidence="1">Uncharacterized protein</fullName>
    </submittedName>
</protein>
<organism evidence="1 2">
    <name type="scientific">Roseateles oligotrophus</name>
    <dbReference type="NCBI Taxonomy" id="1769250"/>
    <lineage>
        <taxon>Bacteria</taxon>
        <taxon>Pseudomonadati</taxon>
        <taxon>Pseudomonadota</taxon>
        <taxon>Betaproteobacteria</taxon>
        <taxon>Burkholderiales</taxon>
        <taxon>Sphaerotilaceae</taxon>
        <taxon>Roseateles</taxon>
    </lineage>
</organism>
<dbReference type="EMBL" id="JACHLP010000002">
    <property type="protein sequence ID" value="MBB4842603.1"/>
    <property type="molecule type" value="Genomic_DNA"/>
</dbReference>
<dbReference type="Proteomes" id="UP000562027">
    <property type="component" value="Unassembled WGS sequence"/>
</dbReference>
<reference evidence="1 2" key="1">
    <citation type="submission" date="2020-08" db="EMBL/GenBank/DDBJ databases">
        <title>Functional genomics of gut bacteria from endangered species of beetles.</title>
        <authorList>
            <person name="Carlos-Shanley C."/>
        </authorList>
    </citation>
    <scope>NUCLEOTIDE SEQUENCE [LARGE SCALE GENOMIC DNA]</scope>
    <source>
        <strain evidence="1 2">S00239</strain>
    </source>
</reference>
<evidence type="ECO:0000313" key="1">
    <source>
        <dbReference type="EMBL" id="MBB4842603.1"/>
    </source>
</evidence>
<dbReference type="AlphaFoldDB" id="A0A840L741"/>
<sequence>MKKWIQRILWGLLLGLCLAVLLALQTQPSLPPAVEVKSADLSRAKDFLKRNDPRLIEGGSHRLVTLSEKDLNLLLGQAALYSRSGAAQVRLHAGVADLRIAYALPKLGLWLNVQALLHETRRLPEFEQVWVGRLPVPAWVANLALRSALKHLPPPQDVQLAKDLIERIGFGEQYAQVRYQWQPDSMERVMALVWPASEQQRAMAYHEHLRKLSEAYPVNSAVSLAALLPPLFDLARQRSHGDERLMAAENRAAILTLTLHASGKSWAVLMPSARHWTPLRPLVLTLGGRDDFSQHFLVSAALAIEGGGPLADAIGVYKEVADSRGGSGFSFNDIAADRAGTRFGVLAAKNPARLQIAMSAGLQERDFMPDVSDLPEFMAERDFQQRYGAIGSPVYRATMADIEARLDGLKLWK</sequence>
<dbReference type="RefSeq" id="WP_184297056.1">
    <property type="nucleotide sequence ID" value="NZ_JACHLP010000002.1"/>
</dbReference>
<accession>A0A840L741</accession>
<gene>
    <name evidence="1" type="ORF">HNP55_001118</name>
</gene>